<keyword evidence="1" id="KW-0812">Transmembrane</keyword>
<dbReference type="OrthoDB" id="3653743at2"/>
<feature type="transmembrane region" description="Helical" evidence="1">
    <location>
        <begin position="423"/>
        <end position="444"/>
    </location>
</feature>
<reference evidence="2 3" key="1">
    <citation type="submission" date="2019-07" db="EMBL/GenBank/DDBJ databases">
        <authorList>
            <person name="Duangmal K."/>
            <person name="Teo W.F.A."/>
        </authorList>
    </citation>
    <scope>NUCLEOTIDE SEQUENCE [LARGE SCALE GENOMIC DNA]</scope>
    <source>
        <strain evidence="2 3">TBRC 6029</strain>
    </source>
</reference>
<protein>
    <submittedName>
        <fullName evidence="2">FtsX-like permease family protein</fullName>
    </submittedName>
</protein>
<feature type="transmembrane region" description="Helical" evidence="1">
    <location>
        <begin position="291"/>
        <end position="315"/>
    </location>
</feature>
<organism evidence="2 3">
    <name type="scientific">Amycolatopsis rhizosphaerae</name>
    <dbReference type="NCBI Taxonomy" id="2053003"/>
    <lineage>
        <taxon>Bacteria</taxon>
        <taxon>Bacillati</taxon>
        <taxon>Actinomycetota</taxon>
        <taxon>Actinomycetes</taxon>
        <taxon>Pseudonocardiales</taxon>
        <taxon>Pseudonocardiaceae</taxon>
        <taxon>Amycolatopsis</taxon>
    </lineage>
</organism>
<name>A0A558CP71_9PSEU</name>
<evidence type="ECO:0000313" key="3">
    <source>
        <dbReference type="Proteomes" id="UP000320011"/>
    </source>
</evidence>
<keyword evidence="1" id="KW-1133">Transmembrane helix</keyword>
<comment type="caution">
    <text evidence="2">The sequence shown here is derived from an EMBL/GenBank/DDBJ whole genome shotgun (WGS) entry which is preliminary data.</text>
</comment>
<dbReference type="AlphaFoldDB" id="A0A558CP71"/>
<keyword evidence="3" id="KW-1185">Reference proteome</keyword>
<sequence>MSLWGVSLPWRRAPRSALSSPLTVVVAAATALLACFLAASAVLIASSAGAAATDYQSRLSCLDAYGPVFSRAALTPETAAAVTDTVRRQAAAHGFPQPVASMFVGILPRSSFGPATGRKVMLGYRDQGLAHLRQLAGGGAAGLWVGDDLTRFSPVKPGDPVQLLGRDVAPVAGVYHALSVPPPRWWCSQQNNATVYVYADDPLSTIVFASDEKTYRDTLAAMKVRGTTLHVSFYLDPPRTPAQARDYLNRSAVLIEAVRADLERQGLGDVVAMTRPFERSTQIAEQAGSNVLVSILPLAGISVLVGLGGIVTVALQWYQRRYPQVRLLAARGTGPWALGGFAVAELGLPILAGGLAGIALARFSLPLYAPPAHLDASPQLVAAGIAGAVLLIALALLAAVVALRAHREFQVGRVPGKARRWRLLAVVPWELVTAGVAVLGWTRLSGYGASSRLGSPLPQIDPLALTYPVFVVLTAGLLSARVAWLLLRASHRLRAWSRPSLQLAVRRLAGARAPVTGVLVIGVLAIGTLAAGNGIAAGQRGALDSKSGVLVGAVTRVDVETKVGLAGAAALPESLRGTGTIVGQTSGTGSLVLVVDPATFTDDAYLGALRDRVRALLPALRAPVPGGLPVLRIGHTASQSADLPGLPPAVTVADLPWFPLLGSSPGYVVSRDALTPAQLTALTNWTLLSTAPADQVSGALAAAGLSQSNRVSQDGALDALPFSVVEWSFSFVSLLGGVLGVVAVLGLLVAVEVRRRQNALAGALVLRMGMAPRSLFGSHLIELGALAGLAGLAGIGCGLTVATLAVPGFDPVRWLAPRPALPDQTGFVLAVVATGLAVVLLAGWLAVRSVRTARTAELLRG</sequence>
<reference evidence="2 3" key="2">
    <citation type="submission" date="2019-08" db="EMBL/GenBank/DDBJ databases">
        <title>Amycolatopsis acidicola sp. nov., isolated from peat swamp forest soil.</title>
        <authorList>
            <person name="Srisuk N."/>
        </authorList>
    </citation>
    <scope>NUCLEOTIDE SEQUENCE [LARGE SCALE GENOMIC DNA]</scope>
    <source>
        <strain evidence="2 3">TBRC 6029</strain>
    </source>
</reference>
<feature type="transmembrane region" description="Helical" evidence="1">
    <location>
        <begin position="826"/>
        <end position="847"/>
    </location>
</feature>
<dbReference type="EMBL" id="VJWX01000138">
    <property type="protein sequence ID" value="TVT50569.1"/>
    <property type="molecule type" value="Genomic_DNA"/>
</dbReference>
<proteinExistence type="predicted"/>
<feature type="transmembrane region" description="Helical" evidence="1">
    <location>
        <begin position="783"/>
        <end position="806"/>
    </location>
</feature>
<feature type="transmembrane region" description="Helical" evidence="1">
    <location>
        <begin position="464"/>
        <end position="487"/>
    </location>
</feature>
<feature type="transmembrane region" description="Helical" evidence="1">
    <location>
        <begin position="508"/>
        <end position="530"/>
    </location>
</feature>
<feature type="transmembrane region" description="Helical" evidence="1">
    <location>
        <begin position="380"/>
        <end position="403"/>
    </location>
</feature>
<feature type="transmembrane region" description="Helical" evidence="1">
    <location>
        <begin position="727"/>
        <end position="751"/>
    </location>
</feature>
<evidence type="ECO:0000256" key="1">
    <source>
        <dbReference type="SAM" id="Phobius"/>
    </source>
</evidence>
<feature type="transmembrane region" description="Helical" evidence="1">
    <location>
        <begin position="336"/>
        <end position="360"/>
    </location>
</feature>
<evidence type="ECO:0000313" key="2">
    <source>
        <dbReference type="EMBL" id="TVT50569.1"/>
    </source>
</evidence>
<gene>
    <name evidence="2" type="ORF">FNH05_15790</name>
</gene>
<dbReference type="Proteomes" id="UP000320011">
    <property type="component" value="Unassembled WGS sequence"/>
</dbReference>
<keyword evidence="1" id="KW-0472">Membrane</keyword>
<dbReference type="RefSeq" id="WP_144588884.1">
    <property type="nucleotide sequence ID" value="NZ_VJWX01000138.1"/>
</dbReference>
<accession>A0A558CP71</accession>